<sequence length="137" mass="15594">MIAVKGLMMTLPDGLTVNTLTECDLPFKLPSDTRLHRKYKRPMRVRHKRDIFNQLSAAFDGFGFDGIPCVKRMICEAQDYGLLKEKSLVQDLIYAIFSDAQEVGEKFSNYCHNATFSQCDVSFLHTIMEGTFTPEST</sequence>
<dbReference type="RefSeq" id="XP_017773194.1">
    <property type="nucleotide sequence ID" value="XM_017917705.1"/>
</dbReference>
<gene>
    <name evidence="2" type="primary">LOC108560245</name>
</gene>
<evidence type="ECO:0000313" key="1">
    <source>
        <dbReference type="Proteomes" id="UP000695000"/>
    </source>
</evidence>
<dbReference type="GeneID" id="108560245"/>
<proteinExistence type="predicted"/>
<reference evidence="2" key="1">
    <citation type="submission" date="2025-08" db="UniProtKB">
        <authorList>
            <consortium name="RefSeq"/>
        </authorList>
    </citation>
    <scope>IDENTIFICATION</scope>
    <source>
        <tissue evidence="2">Whole Larva</tissue>
    </source>
</reference>
<protein>
    <submittedName>
        <fullName evidence="2">Uncharacterized protein LOC108560245</fullName>
    </submittedName>
</protein>
<dbReference type="Pfam" id="PF07841">
    <property type="entry name" value="DM4_12"/>
    <property type="match status" value="1"/>
</dbReference>
<organism evidence="1 2">
    <name type="scientific">Nicrophorus vespilloides</name>
    <name type="common">Boreal carrion beetle</name>
    <dbReference type="NCBI Taxonomy" id="110193"/>
    <lineage>
        <taxon>Eukaryota</taxon>
        <taxon>Metazoa</taxon>
        <taxon>Ecdysozoa</taxon>
        <taxon>Arthropoda</taxon>
        <taxon>Hexapoda</taxon>
        <taxon>Insecta</taxon>
        <taxon>Pterygota</taxon>
        <taxon>Neoptera</taxon>
        <taxon>Endopterygota</taxon>
        <taxon>Coleoptera</taxon>
        <taxon>Polyphaga</taxon>
        <taxon>Staphyliniformia</taxon>
        <taxon>Silphidae</taxon>
        <taxon>Nicrophorinae</taxon>
        <taxon>Nicrophorus</taxon>
    </lineage>
</organism>
<keyword evidence="1" id="KW-1185">Reference proteome</keyword>
<name>A0ABM1MF44_NICVS</name>
<dbReference type="InterPro" id="IPR006631">
    <property type="entry name" value="DM4_12"/>
</dbReference>
<accession>A0ABM1MF44</accession>
<dbReference type="PANTHER" id="PTHR21398:SF7">
    <property type="entry name" value="LP19941P"/>
    <property type="match status" value="1"/>
</dbReference>
<evidence type="ECO:0000313" key="2">
    <source>
        <dbReference type="RefSeq" id="XP_017773194.1"/>
    </source>
</evidence>
<dbReference type="PANTHER" id="PTHR21398">
    <property type="entry name" value="AGAP007094-PA"/>
    <property type="match status" value="1"/>
</dbReference>
<dbReference type="Proteomes" id="UP000695000">
    <property type="component" value="Unplaced"/>
</dbReference>